<comment type="caution">
    <text evidence="1">The sequence shown here is derived from an EMBL/GenBank/DDBJ whole genome shotgun (WGS) entry which is preliminary data.</text>
</comment>
<dbReference type="RefSeq" id="WP_106692089.1">
    <property type="nucleotide sequence ID" value="NZ_PXNQ02000009.1"/>
</dbReference>
<dbReference type="OrthoDB" id="7835918at2"/>
<sequence length="186" mass="20397">MTERTATLREITDALATARGMSTDEHERLYSRARTMRDRGLIFTRLPRSQGRETKYAEGDICAAVTAISMSLAGTSQDVIAAMLGQLRTFGPRGEIHACGTPAFEDHLAAIRSGAPVFVRFDVVHLGDDSGRWPGTHSRMGSLASLGLEEEFERTDAYGATYRIEKSDLIPVTLHCKPVLDILAED</sequence>
<dbReference type="Proteomes" id="UP000238137">
    <property type="component" value="Unassembled WGS sequence"/>
</dbReference>
<name>A0A3R7NWN2_9RHOB</name>
<accession>A0A3R7NWN2</accession>
<keyword evidence="2" id="KW-1185">Reference proteome</keyword>
<evidence type="ECO:0000313" key="2">
    <source>
        <dbReference type="Proteomes" id="UP000238137"/>
    </source>
</evidence>
<evidence type="ECO:0000313" key="1">
    <source>
        <dbReference type="EMBL" id="RNF33712.1"/>
    </source>
</evidence>
<dbReference type="AlphaFoldDB" id="A0A3R7NWN2"/>
<dbReference type="EMBL" id="PXNQ02000009">
    <property type="protein sequence ID" value="RNF33712.1"/>
    <property type="molecule type" value="Genomic_DNA"/>
</dbReference>
<protein>
    <submittedName>
        <fullName evidence="1">Uncharacterized protein</fullName>
    </submittedName>
</protein>
<organism evidence="1 2">
    <name type="scientific">Paracoccus methylarcula</name>
    <dbReference type="NCBI Taxonomy" id="72022"/>
    <lineage>
        <taxon>Bacteria</taxon>
        <taxon>Pseudomonadati</taxon>
        <taxon>Pseudomonadota</taxon>
        <taxon>Alphaproteobacteria</taxon>
        <taxon>Rhodobacterales</taxon>
        <taxon>Paracoccaceae</taxon>
        <taxon>Paracoccus</taxon>
    </lineage>
</organism>
<gene>
    <name evidence="1" type="ORF">A7A09_014575</name>
</gene>
<proteinExistence type="predicted"/>
<reference evidence="1" key="1">
    <citation type="submission" date="2018-05" db="EMBL/GenBank/DDBJ databases">
        <title>Reclassification of Methylarcula marina and Methylarcula terricola as Paracoccus methylarcula sp.nov., comb.nov. and Paracoccus terricola comb.nov.</title>
        <authorList>
            <person name="Shmareva M.N."/>
            <person name="Doronina N.V."/>
            <person name="Vasilenko O.V."/>
            <person name="Tarlachkov S.V."/>
            <person name="Trotsenko Y.A."/>
        </authorList>
    </citation>
    <scope>NUCLEOTIDE SEQUENCE [LARGE SCALE GENOMIC DNA]</scope>
    <source>
        <strain evidence="1">VKM B-2159</strain>
    </source>
</reference>